<evidence type="ECO:0000259" key="1">
    <source>
        <dbReference type="Pfam" id="PF12680"/>
    </source>
</evidence>
<evidence type="ECO:0000313" key="2">
    <source>
        <dbReference type="Proteomes" id="UP000504609"/>
    </source>
</evidence>
<dbReference type="PANTHER" id="PTHR33698:SF3">
    <property type="entry name" value="OS09G0266000 PROTEIN"/>
    <property type="match status" value="1"/>
</dbReference>
<dbReference type="SUPFAM" id="SSF54427">
    <property type="entry name" value="NTF2-like"/>
    <property type="match status" value="1"/>
</dbReference>
<dbReference type="Pfam" id="PF12680">
    <property type="entry name" value="SnoaL_2"/>
    <property type="match status" value="1"/>
</dbReference>
<dbReference type="RefSeq" id="XP_022955008.1">
    <property type="nucleotide sequence ID" value="XM_023099240.1"/>
</dbReference>
<reference evidence="3" key="1">
    <citation type="submission" date="2025-08" db="UniProtKB">
        <authorList>
            <consortium name="RefSeq"/>
        </authorList>
    </citation>
    <scope>IDENTIFICATION</scope>
    <source>
        <tissue evidence="3">Young leaves</tissue>
    </source>
</reference>
<dbReference type="InterPro" id="IPR032710">
    <property type="entry name" value="NTF2-like_dom_sf"/>
</dbReference>
<organism evidence="2 3">
    <name type="scientific">Cucurbita moschata</name>
    <name type="common">Winter crookneck squash</name>
    <name type="synonym">Cucurbita pepo var. moschata</name>
    <dbReference type="NCBI Taxonomy" id="3662"/>
    <lineage>
        <taxon>Eukaryota</taxon>
        <taxon>Viridiplantae</taxon>
        <taxon>Streptophyta</taxon>
        <taxon>Embryophyta</taxon>
        <taxon>Tracheophyta</taxon>
        <taxon>Spermatophyta</taxon>
        <taxon>Magnoliopsida</taxon>
        <taxon>eudicotyledons</taxon>
        <taxon>Gunneridae</taxon>
        <taxon>Pentapetalae</taxon>
        <taxon>rosids</taxon>
        <taxon>fabids</taxon>
        <taxon>Cucurbitales</taxon>
        <taxon>Cucurbitaceae</taxon>
        <taxon>Cucurbiteae</taxon>
        <taxon>Cucurbita</taxon>
    </lineage>
</organism>
<name>A0A6J1GSR2_CUCMO</name>
<feature type="domain" description="SnoaL-like" evidence="1">
    <location>
        <begin position="91"/>
        <end position="213"/>
    </location>
</feature>
<accession>A0A6J1GSR2</accession>
<dbReference type="AlphaFoldDB" id="A0A6J1GSR2"/>
<sequence>MDKYSLNIIDPSVELRSIAPPMSSVPSPPSPFQSPLSFNHKKSAPPPLLISQSFTLTRTPRTTLCFPLRVSSLSSSSNNPVDTLQSASDVVRGFYDGVNRHDLASVEDLIAENCVYEDLIFSRPFVGRKVRTRRPSQSLMPLYRLGFLRFSVQLLQDILIFFKKFNDSISKDLQFVIDDISTQDSSAVGVLWHLEWKGKEFPFSKGCSFYRLVVGDAKKRQIIYARDSVEPALKPGEMALTIIRGVTWLLERFPQLADRI</sequence>
<dbReference type="KEGG" id="cmos:111457092"/>
<dbReference type="PANTHER" id="PTHR33698">
    <property type="entry name" value="NUCLEAR TRANSPORT FACTOR 2 (NTF2)-LIKE PROTEIN"/>
    <property type="match status" value="1"/>
</dbReference>
<dbReference type="Gene3D" id="3.10.450.50">
    <property type="match status" value="1"/>
</dbReference>
<dbReference type="GeneID" id="111457092"/>
<keyword evidence="2" id="KW-1185">Reference proteome</keyword>
<dbReference type="Proteomes" id="UP000504609">
    <property type="component" value="Unplaced"/>
</dbReference>
<protein>
    <submittedName>
        <fullName evidence="3">Uncharacterized protein LOC111457092 isoform X1</fullName>
    </submittedName>
</protein>
<dbReference type="InterPro" id="IPR037401">
    <property type="entry name" value="SnoaL-like"/>
</dbReference>
<proteinExistence type="predicted"/>
<gene>
    <name evidence="3" type="primary">LOC111457092</name>
</gene>
<evidence type="ECO:0000313" key="3">
    <source>
        <dbReference type="RefSeq" id="XP_022955008.1"/>
    </source>
</evidence>